<sequence length="58" mass="6905">MIDVFPIIIYFHRRLRIVFVPDKLKRIEEFQDPEFQVSLERGRVKSKKSRPFGAGQVS</sequence>
<reference evidence="1 2" key="1">
    <citation type="submission" date="2013-01" db="EMBL/GenBank/DDBJ databases">
        <authorList>
            <person name="Harkins D.M."/>
            <person name="Durkin A.S."/>
            <person name="Brinkac L.M."/>
            <person name="Haft D.H."/>
            <person name="Selengut J.D."/>
            <person name="Sanka R."/>
            <person name="DePew J."/>
            <person name="Purushe J."/>
            <person name="Galloway R.L."/>
            <person name="Vinetz J.M."/>
            <person name="Sutton G.G."/>
            <person name="Nierman W.C."/>
            <person name="Fouts D.E."/>
        </authorList>
    </citation>
    <scope>NUCLEOTIDE SEQUENCE [LARGE SCALE GENOMIC DNA]</scope>
    <source>
        <strain evidence="1 2">79601</strain>
    </source>
</reference>
<comment type="caution">
    <text evidence="1">The sequence shown here is derived from an EMBL/GenBank/DDBJ whole genome shotgun (WGS) entry which is preliminary data.</text>
</comment>
<gene>
    <name evidence="1" type="ORF">LEP1GSC194_1247</name>
</gene>
<dbReference type="EMBL" id="ANIK01000116">
    <property type="protein sequence ID" value="EMJ90948.1"/>
    <property type="molecule type" value="Genomic_DNA"/>
</dbReference>
<name>M6CQ41_9LEPT</name>
<organism evidence="1 2">
    <name type="scientific">Leptospira alstonii serovar Sichuan str. 79601</name>
    <dbReference type="NCBI Taxonomy" id="1218565"/>
    <lineage>
        <taxon>Bacteria</taxon>
        <taxon>Pseudomonadati</taxon>
        <taxon>Spirochaetota</taxon>
        <taxon>Spirochaetia</taxon>
        <taxon>Leptospirales</taxon>
        <taxon>Leptospiraceae</taxon>
        <taxon>Leptospira</taxon>
    </lineage>
</organism>
<proteinExistence type="predicted"/>
<evidence type="ECO:0000313" key="2">
    <source>
        <dbReference type="Proteomes" id="UP000011988"/>
    </source>
</evidence>
<evidence type="ECO:0000313" key="1">
    <source>
        <dbReference type="EMBL" id="EMJ90948.1"/>
    </source>
</evidence>
<accession>M6CQ41</accession>
<protein>
    <submittedName>
        <fullName evidence="1">Uncharacterized protein</fullName>
    </submittedName>
</protein>
<dbReference type="Proteomes" id="UP000011988">
    <property type="component" value="Unassembled WGS sequence"/>
</dbReference>
<dbReference type="AlphaFoldDB" id="M6CQ41"/>